<evidence type="ECO:0000256" key="1">
    <source>
        <dbReference type="ARBA" id="ARBA00004651"/>
    </source>
</evidence>
<dbReference type="CDD" id="cd06261">
    <property type="entry name" value="TM_PBP2"/>
    <property type="match status" value="1"/>
</dbReference>
<keyword evidence="3" id="KW-1003">Cell membrane</keyword>
<dbReference type="Pfam" id="PF00528">
    <property type="entry name" value="BPD_transp_1"/>
    <property type="match status" value="1"/>
</dbReference>
<dbReference type="Proteomes" id="UP001501371">
    <property type="component" value="Unassembled WGS sequence"/>
</dbReference>
<evidence type="ECO:0000313" key="10">
    <source>
        <dbReference type="Proteomes" id="UP001501371"/>
    </source>
</evidence>
<feature type="transmembrane region" description="Helical" evidence="7">
    <location>
        <begin position="56"/>
        <end position="77"/>
    </location>
</feature>
<feature type="transmembrane region" description="Helical" evidence="7">
    <location>
        <begin position="290"/>
        <end position="308"/>
    </location>
</feature>
<dbReference type="InterPro" id="IPR000515">
    <property type="entry name" value="MetI-like"/>
</dbReference>
<name>A0ABN1UU01_9ACTN</name>
<evidence type="ECO:0000256" key="2">
    <source>
        <dbReference type="ARBA" id="ARBA00022448"/>
    </source>
</evidence>
<feature type="transmembrane region" description="Helical" evidence="7">
    <location>
        <begin position="123"/>
        <end position="144"/>
    </location>
</feature>
<feature type="domain" description="ABC transmembrane type-1" evidence="8">
    <location>
        <begin position="119"/>
        <end position="309"/>
    </location>
</feature>
<evidence type="ECO:0000256" key="6">
    <source>
        <dbReference type="ARBA" id="ARBA00023136"/>
    </source>
</evidence>
<evidence type="ECO:0000256" key="5">
    <source>
        <dbReference type="ARBA" id="ARBA00022989"/>
    </source>
</evidence>
<organism evidence="9 10">
    <name type="scientific">Streptomyces hebeiensis</name>
    <dbReference type="NCBI Taxonomy" id="229486"/>
    <lineage>
        <taxon>Bacteria</taxon>
        <taxon>Bacillati</taxon>
        <taxon>Actinomycetota</taxon>
        <taxon>Actinomycetes</taxon>
        <taxon>Kitasatosporales</taxon>
        <taxon>Streptomycetaceae</taxon>
        <taxon>Streptomyces</taxon>
    </lineage>
</organism>
<dbReference type="PANTHER" id="PTHR43744">
    <property type="entry name" value="ABC TRANSPORTER PERMEASE PROTEIN MG189-RELATED-RELATED"/>
    <property type="match status" value="1"/>
</dbReference>
<comment type="caution">
    <text evidence="9">The sequence shown here is derived from an EMBL/GenBank/DDBJ whole genome shotgun (WGS) entry which is preliminary data.</text>
</comment>
<dbReference type="SUPFAM" id="SSF161098">
    <property type="entry name" value="MetI-like"/>
    <property type="match status" value="1"/>
</dbReference>
<evidence type="ECO:0000256" key="7">
    <source>
        <dbReference type="RuleBase" id="RU363032"/>
    </source>
</evidence>
<dbReference type="InterPro" id="IPR035906">
    <property type="entry name" value="MetI-like_sf"/>
</dbReference>
<proteinExistence type="inferred from homology"/>
<evidence type="ECO:0000256" key="4">
    <source>
        <dbReference type="ARBA" id="ARBA00022692"/>
    </source>
</evidence>
<protein>
    <submittedName>
        <fullName evidence="9">Carbohydrate ABC transporter permease</fullName>
    </submittedName>
</protein>
<reference evidence="9 10" key="1">
    <citation type="journal article" date="2019" name="Int. J. Syst. Evol. Microbiol.">
        <title>The Global Catalogue of Microorganisms (GCM) 10K type strain sequencing project: providing services to taxonomists for standard genome sequencing and annotation.</title>
        <authorList>
            <consortium name="The Broad Institute Genomics Platform"/>
            <consortium name="The Broad Institute Genome Sequencing Center for Infectious Disease"/>
            <person name="Wu L."/>
            <person name="Ma J."/>
        </authorList>
    </citation>
    <scope>NUCLEOTIDE SEQUENCE [LARGE SCALE GENOMIC DNA]</scope>
    <source>
        <strain evidence="9 10">JCM 12696</strain>
    </source>
</reference>
<keyword evidence="4 7" id="KW-0812">Transmembrane</keyword>
<accession>A0ABN1UU01</accession>
<dbReference type="EMBL" id="BAAAKV010000020">
    <property type="protein sequence ID" value="GAA1168316.1"/>
    <property type="molecule type" value="Genomic_DNA"/>
</dbReference>
<dbReference type="Gene3D" id="1.10.3720.10">
    <property type="entry name" value="MetI-like"/>
    <property type="match status" value="1"/>
</dbReference>
<keyword evidence="6 7" id="KW-0472">Membrane</keyword>
<feature type="transmembrane region" description="Helical" evidence="7">
    <location>
        <begin position="156"/>
        <end position="177"/>
    </location>
</feature>
<feature type="transmembrane region" description="Helical" evidence="7">
    <location>
        <begin position="183"/>
        <end position="204"/>
    </location>
</feature>
<evidence type="ECO:0000259" key="8">
    <source>
        <dbReference type="PROSITE" id="PS50928"/>
    </source>
</evidence>
<comment type="subcellular location">
    <subcellularLocation>
        <location evidence="1 7">Cell membrane</location>
        <topology evidence="1 7">Multi-pass membrane protein</topology>
    </subcellularLocation>
</comment>
<sequence>MRRYPTDDPTAYAPPRTATPARIRARIRAAARPSVRRPVRSSVRSSARALERVGRALRSVLLIVLAAFFLVPFYLLVRNGLATEADITGTDWTFFPHSLKWSNLRELFDDSSVPMVHALRNSAVIAVLTTVGTLLLASLAGYGLARIEYPYANRVFYAFLVTLMIPSAVTFVPSFVLVSSLGWISTLRGLIVPTLFNAFAVFLFRQYFLGFPRELEDAAKVDGLGHWRTYWRIVVPNTRPVFAAVGAIVFIGSWNSFLWPLVIGQDRDAWTVQVALATFTTAQTVNLHELFIAAAVSILPLLVVFVVLQRHIVAGAERSGIDD</sequence>
<feature type="transmembrane region" description="Helical" evidence="7">
    <location>
        <begin position="241"/>
        <end position="262"/>
    </location>
</feature>
<keyword evidence="2 7" id="KW-0813">Transport</keyword>
<keyword evidence="10" id="KW-1185">Reference proteome</keyword>
<comment type="similarity">
    <text evidence="7">Belongs to the binding-protein-dependent transport system permease family.</text>
</comment>
<dbReference type="PANTHER" id="PTHR43744:SF12">
    <property type="entry name" value="ABC TRANSPORTER PERMEASE PROTEIN MG189-RELATED"/>
    <property type="match status" value="1"/>
</dbReference>
<evidence type="ECO:0000313" key="9">
    <source>
        <dbReference type="EMBL" id="GAA1168316.1"/>
    </source>
</evidence>
<keyword evidence="5 7" id="KW-1133">Transmembrane helix</keyword>
<gene>
    <name evidence="9" type="ORF">GCM10009654_26880</name>
</gene>
<dbReference type="PROSITE" id="PS50928">
    <property type="entry name" value="ABC_TM1"/>
    <property type="match status" value="1"/>
</dbReference>
<evidence type="ECO:0000256" key="3">
    <source>
        <dbReference type="ARBA" id="ARBA00022475"/>
    </source>
</evidence>